<keyword evidence="5 6" id="KW-0472">Membrane</keyword>
<dbReference type="PRINTS" id="PR00259">
    <property type="entry name" value="TMFOUR"/>
</dbReference>
<name>A0A817XQZ4_9BILA</name>
<comment type="subcellular location">
    <subcellularLocation>
        <location evidence="1">Membrane</location>
        <topology evidence="1">Multi-pass membrane protein</topology>
    </subcellularLocation>
</comment>
<evidence type="ECO:0000256" key="1">
    <source>
        <dbReference type="ARBA" id="ARBA00004141"/>
    </source>
</evidence>
<evidence type="ECO:0000256" key="2">
    <source>
        <dbReference type="ARBA" id="ARBA00006840"/>
    </source>
</evidence>
<organism evidence="7 8">
    <name type="scientific">Rotaria socialis</name>
    <dbReference type="NCBI Taxonomy" id="392032"/>
    <lineage>
        <taxon>Eukaryota</taxon>
        <taxon>Metazoa</taxon>
        <taxon>Spiralia</taxon>
        <taxon>Gnathifera</taxon>
        <taxon>Rotifera</taxon>
        <taxon>Eurotatoria</taxon>
        <taxon>Bdelloidea</taxon>
        <taxon>Philodinida</taxon>
        <taxon>Philodinidae</taxon>
        <taxon>Rotaria</taxon>
    </lineage>
</organism>
<dbReference type="Pfam" id="PF00335">
    <property type="entry name" value="Tetraspanin"/>
    <property type="match status" value="1"/>
</dbReference>
<evidence type="ECO:0000313" key="7">
    <source>
        <dbReference type="EMBL" id="CAF3371488.1"/>
    </source>
</evidence>
<dbReference type="InterPro" id="IPR018503">
    <property type="entry name" value="Tetraspanin_CS"/>
</dbReference>
<feature type="transmembrane region" description="Helical" evidence="6">
    <location>
        <begin position="23"/>
        <end position="54"/>
    </location>
</feature>
<dbReference type="EMBL" id="CAJNYV010000624">
    <property type="protein sequence ID" value="CAF3371488.1"/>
    <property type="molecule type" value="Genomic_DNA"/>
</dbReference>
<accession>A0A817XQZ4</accession>
<proteinExistence type="inferred from homology"/>
<evidence type="ECO:0000256" key="5">
    <source>
        <dbReference type="ARBA" id="ARBA00023136"/>
    </source>
</evidence>
<evidence type="ECO:0000313" key="8">
    <source>
        <dbReference type="Proteomes" id="UP000663865"/>
    </source>
</evidence>
<comment type="caution">
    <text evidence="7">The sequence shown here is derived from an EMBL/GenBank/DDBJ whole genome shotgun (WGS) entry which is preliminary data.</text>
</comment>
<dbReference type="AlphaFoldDB" id="A0A817XQZ4"/>
<keyword evidence="4 6" id="KW-1133">Transmembrane helix</keyword>
<sequence length="63" mass="6839">MAIGAYGMYFTAVDLQDKKSLELLYIIFTDLSGVLVAIGAVIFLISFAGCVGALRENMCLLKF</sequence>
<keyword evidence="3 6" id="KW-0812">Transmembrane</keyword>
<evidence type="ECO:0000256" key="6">
    <source>
        <dbReference type="SAM" id="Phobius"/>
    </source>
</evidence>
<evidence type="ECO:0000256" key="3">
    <source>
        <dbReference type="ARBA" id="ARBA00022692"/>
    </source>
</evidence>
<dbReference type="Proteomes" id="UP000663865">
    <property type="component" value="Unassembled WGS sequence"/>
</dbReference>
<protein>
    <submittedName>
        <fullName evidence="7">Uncharacterized protein</fullName>
    </submittedName>
</protein>
<evidence type="ECO:0000256" key="4">
    <source>
        <dbReference type="ARBA" id="ARBA00022989"/>
    </source>
</evidence>
<reference evidence="7" key="1">
    <citation type="submission" date="2021-02" db="EMBL/GenBank/DDBJ databases">
        <authorList>
            <person name="Nowell W R."/>
        </authorList>
    </citation>
    <scope>NUCLEOTIDE SEQUENCE</scope>
</reference>
<comment type="similarity">
    <text evidence="2">Belongs to the tetraspanin (TM4SF) family.</text>
</comment>
<dbReference type="InterPro" id="IPR018499">
    <property type="entry name" value="Tetraspanin/Peripherin"/>
</dbReference>
<gene>
    <name evidence="7" type="ORF">KIK155_LOCUS5440</name>
</gene>
<feature type="non-terminal residue" evidence="7">
    <location>
        <position position="63"/>
    </location>
</feature>
<dbReference type="PROSITE" id="PS00421">
    <property type="entry name" value="TM4_1"/>
    <property type="match status" value="1"/>
</dbReference>
<dbReference type="GO" id="GO:0016020">
    <property type="term" value="C:membrane"/>
    <property type="evidence" value="ECO:0007669"/>
    <property type="project" value="UniProtKB-SubCell"/>
</dbReference>